<gene>
    <name evidence="2" type="ORF">ACJEBI_15255</name>
</gene>
<reference evidence="2 3" key="1">
    <citation type="submission" date="2024-11" db="EMBL/GenBank/DDBJ databases">
        <authorList>
            <person name="Lucas J.A."/>
        </authorList>
    </citation>
    <scope>NUCLEOTIDE SEQUENCE [LARGE SCALE GENOMIC DNA]</scope>
    <source>
        <strain evidence="2 3">Z 5.4</strain>
    </source>
</reference>
<keyword evidence="1" id="KW-0812">Transmembrane</keyword>
<evidence type="ECO:0000313" key="3">
    <source>
        <dbReference type="Proteomes" id="UP001623041"/>
    </source>
</evidence>
<name>A0ABW8RH78_9BACI</name>
<dbReference type="Proteomes" id="UP001623041">
    <property type="component" value="Unassembled WGS sequence"/>
</dbReference>
<evidence type="ECO:0000313" key="2">
    <source>
        <dbReference type="EMBL" id="MFK9092830.1"/>
    </source>
</evidence>
<protein>
    <submittedName>
        <fullName evidence="2">Uncharacterized protein</fullName>
    </submittedName>
</protein>
<organism evidence="2 3">
    <name type="scientific">Bacillus salipaludis</name>
    <dbReference type="NCBI Taxonomy" id="2547811"/>
    <lineage>
        <taxon>Bacteria</taxon>
        <taxon>Bacillati</taxon>
        <taxon>Bacillota</taxon>
        <taxon>Bacilli</taxon>
        <taxon>Bacillales</taxon>
        <taxon>Bacillaceae</taxon>
        <taxon>Bacillus</taxon>
    </lineage>
</organism>
<proteinExistence type="predicted"/>
<keyword evidence="1" id="KW-1133">Transmembrane helix</keyword>
<comment type="caution">
    <text evidence="2">The sequence shown here is derived from an EMBL/GenBank/DDBJ whole genome shotgun (WGS) entry which is preliminary data.</text>
</comment>
<evidence type="ECO:0000256" key="1">
    <source>
        <dbReference type="SAM" id="Phobius"/>
    </source>
</evidence>
<dbReference type="RefSeq" id="WP_406581399.1">
    <property type="nucleotide sequence ID" value="NZ_JBJHQH010000011.1"/>
</dbReference>
<feature type="transmembrane region" description="Helical" evidence="1">
    <location>
        <begin position="62"/>
        <end position="81"/>
    </location>
</feature>
<keyword evidence="1" id="KW-0472">Membrane</keyword>
<sequence length="82" mass="9555">MQLNFEQARRLEGQMIQYKNETGEWVIGKVVKVKKNGLEIEQLTSSQSSDGYGYGFWGPRPFFRPPVFFPFVGFGFAPFFFF</sequence>
<keyword evidence="3" id="KW-1185">Reference proteome</keyword>
<dbReference type="EMBL" id="JBJHQH010000011">
    <property type="protein sequence ID" value="MFK9092830.1"/>
    <property type="molecule type" value="Genomic_DNA"/>
</dbReference>
<accession>A0ABW8RH78</accession>